<organism evidence="2 3">
    <name type="scientific">Hibiscus sabdariffa</name>
    <name type="common">roselle</name>
    <dbReference type="NCBI Taxonomy" id="183260"/>
    <lineage>
        <taxon>Eukaryota</taxon>
        <taxon>Viridiplantae</taxon>
        <taxon>Streptophyta</taxon>
        <taxon>Embryophyta</taxon>
        <taxon>Tracheophyta</taxon>
        <taxon>Spermatophyta</taxon>
        <taxon>Magnoliopsida</taxon>
        <taxon>eudicotyledons</taxon>
        <taxon>Gunneridae</taxon>
        <taxon>Pentapetalae</taxon>
        <taxon>rosids</taxon>
        <taxon>malvids</taxon>
        <taxon>Malvales</taxon>
        <taxon>Malvaceae</taxon>
        <taxon>Malvoideae</taxon>
        <taxon>Hibiscus</taxon>
    </lineage>
</organism>
<proteinExistence type="predicted"/>
<evidence type="ECO:0000313" key="3">
    <source>
        <dbReference type="Proteomes" id="UP001396334"/>
    </source>
</evidence>
<comment type="caution">
    <text evidence="2">The sequence shown here is derived from an EMBL/GenBank/DDBJ whole genome shotgun (WGS) entry which is preliminary data.</text>
</comment>
<keyword evidence="1" id="KW-0812">Transmembrane</keyword>
<keyword evidence="3" id="KW-1185">Reference proteome</keyword>
<keyword evidence="1" id="KW-1133">Transmembrane helix</keyword>
<dbReference type="EMBL" id="JBBPBN010000002">
    <property type="protein sequence ID" value="KAK9044678.1"/>
    <property type="molecule type" value="Genomic_DNA"/>
</dbReference>
<feature type="transmembrane region" description="Helical" evidence="1">
    <location>
        <begin position="281"/>
        <end position="309"/>
    </location>
</feature>
<name>A0ABR2U5D2_9ROSI</name>
<sequence>MTKGMPRQRQRVLPGQISRLVFRIRQSVLLCYWLIPKFCNCLSCLYTISLGEKAVTFLLPLSQEYLPHKADCCCIFLAAETLLLPIPRRSLPRQGSRQVTDLLSWRDKLLPWLGGKSSASAGKSGLAGNMPDFAQICHGSTAPNLALNLPLRFLPFGWKICPRRGKWALISCTDAVPVQRPRICQGSRMKYRPRFLPQQGQETQSGMRFHQHIFLSIPVPKACFNNLPQQDDKGDVSAETTGPTQGCLEKYADEIAFHFLFPFPAEAGISAGTSFYCLRRFWVFGLDCISLALLCFDLLLLSYVVHLILNLPWLISPG</sequence>
<keyword evidence="1" id="KW-0472">Membrane</keyword>
<accession>A0ABR2U5D2</accession>
<dbReference type="Proteomes" id="UP001396334">
    <property type="component" value="Unassembled WGS sequence"/>
</dbReference>
<gene>
    <name evidence="2" type="ORF">V6N11_058572</name>
</gene>
<reference evidence="2 3" key="1">
    <citation type="journal article" date="2024" name="G3 (Bethesda)">
        <title>Genome assembly of Hibiscus sabdariffa L. provides insights into metabolisms of medicinal natural products.</title>
        <authorList>
            <person name="Kim T."/>
        </authorList>
    </citation>
    <scope>NUCLEOTIDE SEQUENCE [LARGE SCALE GENOMIC DNA]</scope>
    <source>
        <strain evidence="2">TK-2024</strain>
        <tissue evidence="2">Old leaves</tissue>
    </source>
</reference>
<evidence type="ECO:0000256" key="1">
    <source>
        <dbReference type="SAM" id="Phobius"/>
    </source>
</evidence>
<protein>
    <submittedName>
        <fullName evidence="2">Uncharacterized protein</fullName>
    </submittedName>
</protein>
<evidence type="ECO:0000313" key="2">
    <source>
        <dbReference type="EMBL" id="KAK9044678.1"/>
    </source>
</evidence>